<evidence type="ECO:0000256" key="3">
    <source>
        <dbReference type="ARBA" id="ARBA00012715"/>
    </source>
</evidence>
<sequence>GVLYFFYCNRKRWIYNAKSFSNYSFRRMYSIMLLINREDPSFQRTQKIINKLKTNKVNFNANSNIHQYVSKEDLDIMKECVEELFSAMFEVMLLDTKNDPNLINTPERIAKVYIDEALSGRFHPAPDMTAFPNESKETQICSVGPMEIKTLCSHHFLPITGHVYIGIVYDKTVLGLSKFSRIIEWIASRPHIQEQAGILIADFIEEHVKPLALCVYIKAKHHCMFWRGIKSEGTVFTTIIKRGEFLKKESLFSEFMQTVDKHIQE</sequence>
<proteinExistence type="predicted"/>
<dbReference type="RefSeq" id="WP_248943383.1">
    <property type="nucleotide sequence ID" value="NZ_JAKIKS010000270.1"/>
</dbReference>
<keyword evidence="5" id="KW-0378">Hydrolase</keyword>
<dbReference type="EC" id="3.5.4.16" evidence="3"/>
<comment type="caution">
    <text evidence="7">The sequence shown here is derived from an EMBL/GenBank/DDBJ whole genome shotgun (WGS) entry which is preliminary data.</text>
</comment>
<evidence type="ECO:0000313" key="7">
    <source>
        <dbReference type="EMBL" id="MCL1127960.1"/>
    </source>
</evidence>
<dbReference type="Pfam" id="PF01227">
    <property type="entry name" value="GTP_cyclohydroI"/>
    <property type="match status" value="1"/>
</dbReference>
<reference evidence="7 8" key="1">
    <citation type="submission" date="2022-01" db="EMBL/GenBank/DDBJ databases">
        <title>Whole genome-based taxonomy of the Shewanellaceae.</title>
        <authorList>
            <person name="Martin-Rodriguez A.J."/>
        </authorList>
    </citation>
    <scope>NUCLEOTIDE SEQUENCE [LARGE SCALE GENOMIC DNA]</scope>
    <source>
        <strain evidence="7 8">DSM 17177</strain>
    </source>
</reference>
<dbReference type="SUPFAM" id="SSF55620">
    <property type="entry name" value="Tetrahydrobiopterin biosynthesis enzymes-like"/>
    <property type="match status" value="1"/>
</dbReference>
<dbReference type="InterPro" id="IPR020602">
    <property type="entry name" value="GTP_CycHdrlase_I_dom"/>
</dbReference>
<dbReference type="InterPro" id="IPR043133">
    <property type="entry name" value="GTP-CH-I_C/QueF"/>
</dbReference>
<keyword evidence="8" id="KW-1185">Reference proteome</keyword>
<dbReference type="PANTHER" id="PTHR11109:SF7">
    <property type="entry name" value="GTP CYCLOHYDROLASE 1"/>
    <property type="match status" value="1"/>
</dbReference>
<keyword evidence="4" id="KW-0554">One-carbon metabolism</keyword>
<evidence type="ECO:0000256" key="1">
    <source>
        <dbReference type="ARBA" id="ARBA00001052"/>
    </source>
</evidence>
<dbReference type="Gene3D" id="1.10.286.10">
    <property type="match status" value="1"/>
</dbReference>
<comment type="pathway">
    <text evidence="2">Cofactor biosynthesis; 7,8-dihydroneopterin triphosphate biosynthesis; 7,8-dihydroneopterin triphosphate from GTP: step 1/1.</text>
</comment>
<dbReference type="PANTHER" id="PTHR11109">
    <property type="entry name" value="GTP CYCLOHYDROLASE I"/>
    <property type="match status" value="1"/>
</dbReference>
<evidence type="ECO:0000259" key="6">
    <source>
        <dbReference type="Pfam" id="PF01227"/>
    </source>
</evidence>
<evidence type="ECO:0000256" key="5">
    <source>
        <dbReference type="ARBA" id="ARBA00022801"/>
    </source>
</evidence>
<protein>
    <recommendedName>
        <fullName evidence="3">GTP cyclohydrolase I</fullName>
        <ecNumber evidence="3">3.5.4.16</ecNumber>
    </recommendedName>
</protein>
<evidence type="ECO:0000256" key="4">
    <source>
        <dbReference type="ARBA" id="ARBA00022563"/>
    </source>
</evidence>
<name>A0ABT0LKN7_9GAMM</name>
<feature type="non-terminal residue" evidence="7">
    <location>
        <position position="1"/>
    </location>
</feature>
<dbReference type="EMBL" id="JAKIKS010000270">
    <property type="protein sequence ID" value="MCL1127960.1"/>
    <property type="molecule type" value="Genomic_DNA"/>
</dbReference>
<dbReference type="Proteomes" id="UP001203423">
    <property type="component" value="Unassembled WGS sequence"/>
</dbReference>
<comment type="catalytic activity">
    <reaction evidence="1">
        <text>GTP + H2O = 7,8-dihydroneopterin 3'-triphosphate + formate + H(+)</text>
        <dbReference type="Rhea" id="RHEA:17473"/>
        <dbReference type="ChEBI" id="CHEBI:15377"/>
        <dbReference type="ChEBI" id="CHEBI:15378"/>
        <dbReference type="ChEBI" id="CHEBI:15740"/>
        <dbReference type="ChEBI" id="CHEBI:37565"/>
        <dbReference type="ChEBI" id="CHEBI:58462"/>
        <dbReference type="EC" id="3.5.4.16"/>
    </reaction>
</comment>
<dbReference type="Gene3D" id="3.30.1130.10">
    <property type="match status" value="1"/>
</dbReference>
<accession>A0ABT0LKN7</accession>
<evidence type="ECO:0000313" key="8">
    <source>
        <dbReference type="Proteomes" id="UP001203423"/>
    </source>
</evidence>
<evidence type="ECO:0000256" key="2">
    <source>
        <dbReference type="ARBA" id="ARBA00005080"/>
    </source>
</evidence>
<feature type="domain" description="GTP cyclohydrolase I" evidence="6">
    <location>
        <begin position="95"/>
        <end position="259"/>
    </location>
</feature>
<organism evidence="7 8">
    <name type="scientific">Shewanella surugensis</name>
    <dbReference type="NCBI Taxonomy" id="212020"/>
    <lineage>
        <taxon>Bacteria</taxon>
        <taxon>Pseudomonadati</taxon>
        <taxon>Pseudomonadota</taxon>
        <taxon>Gammaproteobacteria</taxon>
        <taxon>Alteromonadales</taxon>
        <taxon>Shewanellaceae</taxon>
        <taxon>Shewanella</taxon>
    </lineage>
</organism>
<dbReference type="InterPro" id="IPR001474">
    <property type="entry name" value="GTP_CycHdrlase_I"/>
</dbReference>
<dbReference type="InterPro" id="IPR043134">
    <property type="entry name" value="GTP-CH-I_N"/>
</dbReference>
<gene>
    <name evidence="7" type="ORF">L2764_26790</name>
</gene>